<evidence type="ECO:0000313" key="1">
    <source>
        <dbReference type="EMBL" id="MCP9764057.1"/>
    </source>
</evidence>
<dbReference type="EMBL" id="RJUF01000056">
    <property type="protein sequence ID" value="MCP9764057.1"/>
    <property type="molecule type" value="Genomic_DNA"/>
</dbReference>
<keyword evidence="2" id="KW-1185">Reference proteome</keyword>
<dbReference type="Proteomes" id="UP001204144">
    <property type="component" value="Unassembled WGS sequence"/>
</dbReference>
<accession>A0AAE3H332</accession>
<proteinExistence type="predicted"/>
<comment type="caution">
    <text evidence="1">The sequence shown here is derived from an EMBL/GenBank/DDBJ whole genome shotgun (WGS) entry which is preliminary data.</text>
</comment>
<gene>
    <name evidence="1" type="ORF">EGI31_13960</name>
</gene>
<dbReference type="AlphaFoldDB" id="A0AAE3H332"/>
<name>A0AAE3H332_9BACT</name>
<evidence type="ECO:0000313" key="2">
    <source>
        <dbReference type="Proteomes" id="UP001204144"/>
    </source>
</evidence>
<organism evidence="1 2">
    <name type="scientific">Lacihabitans soyangensis</name>
    <dbReference type="NCBI Taxonomy" id="869394"/>
    <lineage>
        <taxon>Bacteria</taxon>
        <taxon>Pseudomonadati</taxon>
        <taxon>Bacteroidota</taxon>
        <taxon>Cytophagia</taxon>
        <taxon>Cytophagales</taxon>
        <taxon>Leadbetterellaceae</taxon>
        <taxon>Lacihabitans</taxon>
    </lineage>
</organism>
<sequence length="59" mass="6673">MRHFRHQGKWATKLKTLWTSVQNSRVLCGKKGIELPRYCGSEAETQRGNKALSQSGIKA</sequence>
<reference evidence="1 2" key="1">
    <citation type="submission" date="2018-11" db="EMBL/GenBank/DDBJ databases">
        <title>Novel bacteria species description.</title>
        <authorList>
            <person name="Han J.-H."/>
        </authorList>
    </citation>
    <scope>NUCLEOTIDE SEQUENCE [LARGE SCALE GENOMIC DNA]</scope>
    <source>
        <strain evidence="1 2">KCTC23259</strain>
    </source>
</reference>
<protein>
    <submittedName>
        <fullName evidence="1">Uncharacterized protein</fullName>
    </submittedName>
</protein>